<keyword evidence="6" id="KW-0378">Hydrolase</keyword>
<evidence type="ECO:0000256" key="4">
    <source>
        <dbReference type="ARBA" id="ARBA00022512"/>
    </source>
</evidence>
<keyword evidence="4 6" id="KW-0134">Cell wall</keyword>
<keyword evidence="5 6" id="KW-0961">Cell wall biogenesis/degradation</keyword>
<dbReference type="GO" id="GO:0071555">
    <property type="term" value="P:cell wall organization"/>
    <property type="evidence" value="ECO:0007669"/>
    <property type="project" value="UniProtKB-KW"/>
</dbReference>
<name>A0AAQ3NBP7_VIGMU</name>
<accession>A0AAQ3NBP7</accession>
<evidence type="ECO:0000256" key="2">
    <source>
        <dbReference type="ARBA" id="ARBA00004191"/>
    </source>
</evidence>
<keyword evidence="6" id="KW-0964">Secreted</keyword>
<keyword evidence="8" id="KW-1185">Reference proteome</keyword>
<sequence>MKLPFTLHQTKSFMSQQNTEIYCHFCGREGALWRDHYFVNSIDQQGDMLTKSLKSYRCSAGGLAALIHCDNFRQLLPKEATVKCLSDAGFFLDEKDISGNSTMRSFYHDVTQLQGLAKSLHKDCIDKMEPYKAEIVKNIKTPLFLVHPAYDFWQIRNILVPQGSDPLGHWQSCRRNIRNCDANMIDKLDGYRGSLLKTLNEFQQRKEIGMFINSCFIHCQTEMEVTWHSSNSPKINDKKLNSKTEIHSILFKYYAEKKGYGAESSTITSKNQSAHTPNQRMTLLLTH</sequence>
<organism evidence="7 8">
    <name type="scientific">Vigna mungo</name>
    <name type="common">Black gram</name>
    <name type="synonym">Phaseolus mungo</name>
    <dbReference type="NCBI Taxonomy" id="3915"/>
    <lineage>
        <taxon>Eukaryota</taxon>
        <taxon>Viridiplantae</taxon>
        <taxon>Streptophyta</taxon>
        <taxon>Embryophyta</taxon>
        <taxon>Tracheophyta</taxon>
        <taxon>Spermatophyta</taxon>
        <taxon>Magnoliopsida</taxon>
        <taxon>eudicotyledons</taxon>
        <taxon>Gunneridae</taxon>
        <taxon>Pentapetalae</taxon>
        <taxon>rosids</taxon>
        <taxon>fabids</taxon>
        <taxon>Fabales</taxon>
        <taxon>Fabaceae</taxon>
        <taxon>Papilionoideae</taxon>
        <taxon>50 kb inversion clade</taxon>
        <taxon>NPAAA clade</taxon>
        <taxon>indigoferoid/millettioid clade</taxon>
        <taxon>Phaseoleae</taxon>
        <taxon>Vigna</taxon>
    </lineage>
</organism>
<comment type="similarity">
    <text evidence="3 6">Belongs to the pectinacetylesterase family.</text>
</comment>
<protein>
    <recommendedName>
        <fullName evidence="6">Pectin acetylesterase</fullName>
        <ecNumber evidence="6">3.1.1.-</ecNumber>
    </recommendedName>
</protein>
<reference evidence="7 8" key="1">
    <citation type="journal article" date="2023" name="Life. Sci Alliance">
        <title>Evolutionary insights into 3D genome organization and epigenetic landscape of Vigna mungo.</title>
        <authorList>
            <person name="Junaid A."/>
            <person name="Singh B."/>
            <person name="Bhatia S."/>
        </authorList>
    </citation>
    <scope>NUCLEOTIDE SEQUENCE [LARGE SCALE GENOMIC DNA]</scope>
    <source>
        <strain evidence="7">Urdbean</strain>
    </source>
</reference>
<evidence type="ECO:0000313" key="7">
    <source>
        <dbReference type="EMBL" id="WVZ06127.1"/>
    </source>
</evidence>
<proteinExistence type="inferred from homology"/>
<dbReference type="EC" id="3.1.1.-" evidence="6"/>
<evidence type="ECO:0000313" key="8">
    <source>
        <dbReference type="Proteomes" id="UP001374535"/>
    </source>
</evidence>
<evidence type="ECO:0000256" key="1">
    <source>
        <dbReference type="ARBA" id="ARBA00003534"/>
    </source>
</evidence>
<dbReference type="Proteomes" id="UP001374535">
    <property type="component" value="Chromosome 6"/>
</dbReference>
<evidence type="ECO:0000256" key="3">
    <source>
        <dbReference type="ARBA" id="ARBA00005784"/>
    </source>
</evidence>
<evidence type="ECO:0000256" key="6">
    <source>
        <dbReference type="RuleBase" id="RU363114"/>
    </source>
</evidence>
<comment type="function">
    <text evidence="1 6">Hydrolyzes acetyl esters in homogalacturonan regions of pectin. In type I primary cell wall, galacturonic acid residues of pectin can be acetylated at the O-2 and O-3 positions. Decreasing the degree of acetylation of pectin gels in vitro alters their physical properties.</text>
</comment>
<dbReference type="PANTHER" id="PTHR21562">
    <property type="entry name" value="NOTUM-RELATED"/>
    <property type="match status" value="1"/>
</dbReference>
<gene>
    <name evidence="7" type="ORF">V8G54_019473</name>
</gene>
<comment type="subcellular location">
    <subcellularLocation>
        <location evidence="2 6">Secreted</location>
        <location evidence="2 6">Cell wall</location>
    </subcellularLocation>
</comment>
<dbReference type="PANTHER" id="PTHR21562:SF83">
    <property type="entry name" value="PECTIN ACETYLESTERASE 4"/>
    <property type="match status" value="1"/>
</dbReference>
<dbReference type="Pfam" id="PF03283">
    <property type="entry name" value="PAE"/>
    <property type="match status" value="1"/>
</dbReference>
<dbReference type="EMBL" id="CP144695">
    <property type="protein sequence ID" value="WVZ06127.1"/>
    <property type="molecule type" value="Genomic_DNA"/>
</dbReference>
<evidence type="ECO:0000256" key="5">
    <source>
        <dbReference type="ARBA" id="ARBA00023316"/>
    </source>
</evidence>
<dbReference type="InterPro" id="IPR004963">
    <property type="entry name" value="PAE/NOTUM"/>
</dbReference>
<dbReference type="GO" id="GO:0016787">
    <property type="term" value="F:hydrolase activity"/>
    <property type="evidence" value="ECO:0007669"/>
    <property type="project" value="UniProtKB-KW"/>
</dbReference>
<dbReference type="AlphaFoldDB" id="A0AAQ3NBP7"/>